<keyword evidence="1" id="KW-0808">Transferase</keyword>
<accession>A0A1R2BJJ9</accession>
<dbReference type="CDD" id="cd00139">
    <property type="entry name" value="PIPKc"/>
    <property type="match status" value="1"/>
</dbReference>
<proteinExistence type="predicted"/>
<feature type="domain" description="PIPK" evidence="3">
    <location>
        <begin position="300"/>
        <end position="636"/>
    </location>
</feature>
<dbReference type="PANTHER" id="PTHR23086">
    <property type="entry name" value="PHOSPHATIDYLINOSITOL-4-PHOSPHATE 5-KINASE"/>
    <property type="match status" value="1"/>
</dbReference>
<dbReference type="SUPFAM" id="SSF56104">
    <property type="entry name" value="SAICAR synthase-like"/>
    <property type="match status" value="1"/>
</dbReference>
<feature type="transmembrane region" description="Helical" evidence="2">
    <location>
        <begin position="121"/>
        <end position="141"/>
    </location>
</feature>
<evidence type="ECO:0000259" key="3">
    <source>
        <dbReference type="PROSITE" id="PS51455"/>
    </source>
</evidence>
<organism evidence="4 5">
    <name type="scientific">Stentor coeruleus</name>
    <dbReference type="NCBI Taxonomy" id="5963"/>
    <lineage>
        <taxon>Eukaryota</taxon>
        <taxon>Sar</taxon>
        <taxon>Alveolata</taxon>
        <taxon>Ciliophora</taxon>
        <taxon>Postciliodesmatophora</taxon>
        <taxon>Heterotrichea</taxon>
        <taxon>Heterotrichida</taxon>
        <taxon>Stentoridae</taxon>
        <taxon>Stentor</taxon>
    </lineage>
</organism>
<keyword evidence="2" id="KW-0472">Membrane</keyword>
<keyword evidence="2" id="KW-1133">Transmembrane helix</keyword>
<keyword evidence="5" id="KW-1185">Reference proteome</keyword>
<keyword evidence="1" id="KW-0067">ATP-binding</keyword>
<dbReference type="InterPro" id="IPR023610">
    <property type="entry name" value="PInositol-4/5-P-5/4-kinase"/>
</dbReference>
<dbReference type="InterPro" id="IPR027484">
    <property type="entry name" value="PInositol-4-P-5-kinase_N"/>
</dbReference>
<feature type="transmembrane region" description="Helical" evidence="2">
    <location>
        <begin position="43"/>
        <end position="63"/>
    </location>
</feature>
<feature type="transmembrane region" description="Helical" evidence="2">
    <location>
        <begin position="6"/>
        <end position="31"/>
    </location>
</feature>
<gene>
    <name evidence="4" type="ORF">SteCoe_23567</name>
</gene>
<dbReference type="PROSITE" id="PS51455">
    <property type="entry name" value="PIPK"/>
    <property type="match status" value="1"/>
</dbReference>
<dbReference type="GO" id="GO:0005886">
    <property type="term" value="C:plasma membrane"/>
    <property type="evidence" value="ECO:0007669"/>
    <property type="project" value="TreeGrafter"/>
</dbReference>
<dbReference type="Gene3D" id="3.30.810.10">
    <property type="entry name" value="2-Layer Sandwich"/>
    <property type="match status" value="1"/>
</dbReference>
<feature type="transmembrane region" description="Helical" evidence="2">
    <location>
        <begin position="156"/>
        <end position="177"/>
    </location>
</feature>
<name>A0A1R2BJJ9_9CILI</name>
<feature type="transmembrane region" description="Helical" evidence="2">
    <location>
        <begin position="197"/>
        <end position="215"/>
    </location>
</feature>
<dbReference type="GO" id="GO:0046854">
    <property type="term" value="P:phosphatidylinositol phosphate biosynthetic process"/>
    <property type="evidence" value="ECO:0007669"/>
    <property type="project" value="TreeGrafter"/>
</dbReference>
<keyword evidence="2" id="KW-0812">Transmembrane</keyword>
<dbReference type="Gene3D" id="1.20.1070.10">
    <property type="entry name" value="Rhodopsin 7-helix transmembrane proteins"/>
    <property type="match status" value="1"/>
</dbReference>
<sequence>MVDKSFLGLIYIILGSISFLSGMCIMLIYIITKTFREPPGMLIFWHILSQAFFDFNIALIGVYYHISNEFPDDLCDCIGPVNIYFYFLGFNYVICLSIEVLKKMQNPMESNYNKRSKLYHLFSHSLSFIIAILITAFNYSGPSVNHLCLIEKNHPAIFLIAIPIGFFLPVMIFTLYVLCKMKFTTSYVSYFITKHSIYVSAYFIIWLPLIINIFIGDHEYFSKIALVMSSSAGFILVMIRLFSFWIIKYLKYRRTDTSQGKISIASLINENIKDLPEAPLLDESCMLQNDYFNIFTSLSTESALTSILVLQYSLKFTHHRHNDESPPWLDKFYKSQRIEFITPQGLETIKIPKNLKKHYSSQELEFIEFAGDVFQNIMHLEGISSQEIIQSFDIPTILSDFKSIFMNSGGRSGSFFLYSSDRKFLIKTITDKELDLLLSTFLQSYHAHLYRYQDSIITRIIGAFSFIVNNNYKVNFILMQSIFTDCGIRAIYDLKGSKLDRLVQIDDITSNNIVLKDINFLIKQKKLFLTYSVGQRLKDIIENDVKLFRKYEIMDYSLLVAVKTSEEYSKYYFKSTQKLEKGYTIGLIDFLQEFSKSKKFEGLSKKLLRMKPSKEISSINSKDYCKRFIEFIHDIVHDDDEGSEKEKESLMIFG</sequence>
<feature type="transmembrane region" description="Helical" evidence="2">
    <location>
        <begin position="83"/>
        <end position="101"/>
    </location>
</feature>
<dbReference type="GO" id="GO:0005524">
    <property type="term" value="F:ATP binding"/>
    <property type="evidence" value="ECO:0007669"/>
    <property type="project" value="UniProtKB-UniRule"/>
</dbReference>
<dbReference type="InterPro" id="IPR027483">
    <property type="entry name" value="PInositol-4-P-4/5-kinase_C_sf"/>
</dbReference>
<dbReference type="InterPro" id="IPR002498">
    <property type="entry name" value="PInositol-4-P-4/5-kinase_core"/>
</dbReference>
<dbReference type="SMART" id="SM00330">
    <property type="entry name" value="PIPKc"/>
    <property type="match status" value="1"/>
</dbReference>
<feature type="transmembrane region" description="Helical" evidence="2">
    <location>
        <begin position="221"/>
        <end position="247"/>
    </location>
</feature>
<keyword evidence="1" id="KW-0418">Kinase</keyword>
<evidence type="ECO:0000256" key="2">
    <source>
        <dbReference type="SAM" id="Phobius"/>
    </source>
</evidence>
<dbReference type="PANTHER" id="PTHR23086:SF8">
    <property type="entry name" value="PHOSPHATIDYLINOSITOL 5-PHOSPHATE 4-KINASE, ISOFORM A"/>
    <property type="match status" value="1"/>
</dbReference>
<dbReference type="AlphaFoldDB" id="A0A1R2BJJ9"/>
<reference evidence="4 5" key="1">
    <citation type="submission" date="2016-11" db="EMBL/GenBank/DDBJ databases">
        <title>The macronuclear genome of Stentor coeruleus: a giant cell with tiny introns.</title>
        <authorList>
            <person name="Slabodnick M."/>
            <person name="Ruby J.G."/>
            <person name="Reiff S.B."/>
            <person name="Swart E.C."/>
            <person name="Gosai S."/>
            <person name="Prabakaran S."/>
            <person name="Witkowska E."/>
            <person name="Larue G.E."/>
            <person name="Fisher S."/>
            <person name="Freeman R.M."/>
            <person name="Gunawardena J."/>
            <person name="Chu W."/>
            <person name="Stover N.A."/>
            <person name="Gregory B.D."/>
            <person name="Nowacki M."/>
            <person name="Derisi J."/>
            <person name="Roy S.W."/>
            <person name="Marshall W.F."/>
            <person name="Sood P."/>
        </authorList>
    </citation>
    <scope>NUCLEOTIDE SEQUENCE [LARGE SCALE GENOMIC DNA]</scope>
    <source>
        <strain evidence="4">WM001</strain>
    </source>
</reference>
<dbReference type="GO" id="GO:0016308">
    <property type="term" value="F:1-phosphatidylinositol-4-phosphate 5-kinase activity"/>
    <property type="evidence" value="ECO:0007669"/>
    <property type="project" value="TreeGrafter"/>
</dbReference>
<dbReference type="OrthoDB" id="2129491at2759"/>
<evidence type="ECO:0000313" key="4">
    <source>
        <dbReference type="EMBL" id="OMJ76942.1"/>
    </source>
</evidence>
<evidence type="ECO:0000256" key="1">
    <source>
        <dbReference type="PROSITE-ProRule" id="PRU00781"/>
    </source>
</evidence>
<comment type="caution">
    <text evidence="4">The sequence shown here is derived from an EMBL/GenBank/DDBJ whole genome shotgun (WGS) entry which is preliminary data.</text>
</comment>
<protein>
    <recommendedName>
        <fullName evidence="3">PIPK domain-containing protein</fullName>
    </recommendedName>
</protein>
<dbReference type="EMBL" id="MPUH01000602">
    <property type="protein sequence ID" value="OMJ76942.1"/>
    <property type="molecule type" value="Genomic_DNA"/>
</dbReference>
<evidence type="ECO:0000313" key="5">
    <source>
        <dbReference type="Proteomes" id="UP000187209"/>
    </source>
</evidence>
<keyword evidence="1" id="KW-0547">Nucleotide-binding</keyword>
<dbReference type="Pfam" id="PF01504">
    <property type="entry name" value="PIP5K"/>
    <property type="match status" value="2"/>
</dbReference>
<dbReference type="Proteomes" id="UP000187209">
    <property type="component" value="Unassembled WGS sequence"/>
</dbReference>
<dbReference type="Gene3D" id="3.30.800.10">
    <property type="entry name" value="Phosphatidylinositol Phosphate Kinase II Beta"/>
    <property type="match status" value="1"/>
</dbReference>